<dbReference type="Pfam" id="PF18972">
    <property type="entry name" value="Wheel"/>
    <property type="match status" value="1"/>
</dbReference>
<dbReference type="GO" id="GO:0006457">
    <property type="term" value="P:protein folding"/>
    <property type="evidence" value="ECO:0007669"/>
    <property type="project" value="TreeGrafter"/>
</dbReference>
<dbReference type="GO" id="GO:0030544">
    <property type="term" value="F:Hsp70 protein binding"/>
    <property type="evidence" value="ECO:0007669"/>
    <property type="project" value="TreeGrafter"/>
</dbReference>
<dbReference type="GO" id="GO:0005634">
    <property type="term" value="C:nucleus"/>
    <property type="evidence" value="ECO:0007669"/>
    <property type="project" value="TreeGrafter"/>
</dbReference>
<dbReference type="InterPro" id="IPR019734">
    <property type="entry name" value="TPR_rpt"/>
</dbReference>
<dbReference type="GO" id="GO:0051879">
    <property type="term" value="F:Hsp90 protein binding"/>
    <property type="evidence" value="ECO:0007669"/>
    <property type="project" value="InterPro"/>
</dbReference>
<evidence type="ECO:0000313" key="6">
    <source>
        <dbReference type="Proteomes" id="UP000494040"/>
    </source>
</evidence>
<sequence length="461" mass="53686">MASVKEMPGDIDIDTSENVIRLEAEKEEDAYEKPKKTWDNEEKVVNRDGEVSCRQDELQKCFLDKLKIDGKYDVKAVEEMSKEKKTWTDEERTMLQEQLDKEFDDFIKGLETRKQSEAWPEEKWEEEMEKHPFFMKNTPENGELPPLLEGLCQLKYSSSENTPEELANAFKDDGNFNFKCKNYRMAVISYTEGISKKCSNARLNAQLYNNRAAAQFYLKNYRSCFYDCKRALECQPHYPKASLRLAHVSLLLGEFDECLKECEILLSSDPTNKEYKNIQEQAAKSKKIKERNDRKEFVKSKKAELDKKILEKAIKERGIKMLNTETANIVNNLFSDVAKKGVHLDDDKRIIWPVILLYPEYRMSDIIECFHEDTTFEEQFQEVFAEVPEWDLKGVYRPGALNIYYEDANNAIHQVHPADTLGSVLSRESYYIDAATPSFIVMPKDSEADTKFLEGQFSSFQ</sequence>
<accession>A0A8I6RDQ4</accession>
<reference evidence="5" key="1">
    <citation type="submission" date="2022-01" db="UniProtKB">
        <authorList>
            <consortium name="EnsemblMetazoa"/>
        </authorList>
    </citation>
    <scope>IDENTIFICATION</scope>
</reference>
<dbReference type="EnsemblMetazoa" id="XM_014385840.2">
    <property type="protein sequence ID" value="XP_014241326.1"/>
    <property type="gene ID" value="LOC106662036"/>
</dbReference>
<keyword evidence="1" id="KW-0677">Repeat</keyword>
<dbReference type="SMART" id="SM00028">
    <property type="entry name" value="TPR"/>
    <property type="match status" value="3"/>
</dbReference>
<protein>
    <recommendedName>
        <fullName evidence="4">Cns1/TTC4 wheel domain-containing protein</fullName>
    </recommendedName>
</protein>
<dbReference type="Proteomes" id="UP000494040">
    <property type="component" value="Unassembled WGS sequence"/>
</dbReference>
<dbReference type="AlphaFoldDB" id="A0A8I6RDQ4"/>
<dbReference type="InterPro" id="IPR044059">
    <property type="entry name" value="Csn1/TTC4_wheel"/>
</dbReference>
<dbReference type="SUPFAM" id="SSF48452">
    <property type="entry name" value="TPR-like"/>
    <property type="match status" value="1"/>
</dbReference>
<comment type="similarity">
    <text evidence="3">Belongs to the TTC4 family.</text>
</comment>
<dbReference type="PANTHER" id="PTHR46035:SF1">
    <property type="entry name" value="TETRATRICOPEPTIDE REPEAT PROTEIN 4"/>
    <property type="match status" value="1"/>
</dbReference>
<keyword evidence="6" id="KW-1185">Reference proteome</keyword>
<dbReference type="InterPro" id="IPR011990">
    <property type="entry name" value="TPR-like_helical_dom_sf"/>
</dbReference>
<keyword evidence="2" id="KW-0802">TPR repeat</keyword>
<evidence type="ECO:0000259" key="4">
    <source>
        <dbReference type="Pfam" id="PF18972"/>
    </source>
</evidence>
<name>A0A8I6RDQ4_CIMLE</name>
<organism evidence="5 6">
    <name type="scientific">Cimex lectularius</name>
    <name type="common">Bed bug</name>
    <name type="synonym">Acanthia lectularia</name>
    <dbReference type="NCBI Taxonomy" id="79782"/>
    <lineage>
        <taxon>Eukaryota</taxon>
        <taxon>Metazoa</taxon>
        <taxon>Ecdysozoa</taxon>
        <taxon>Arthropoda</taxon>
        <taxon>Hexapoda</taxon>
        <taxon>Insecta</taxon>
        <taxon>Pterygota</taxon>
        <taxon>Neoptera</taxon>
        <taxon>Paraneoptera</taxon>
        <taxon>Hemiptera</taxon>
        <taxon>Heteroptera</taxon>
        <taxon>Panheteroptera</taxon>
        <taxon>Cimicomorpha</taxon>
        <taxon>Cimicidae</taxon>
        <taxon>Cimex</taxon>
    </lineage>
</organism>
<dbReference type="CDD" id="cd21380">
    <property type="entry name" value="CTWD_Cns1"/>
    <property type="match status" value="1"/>
</dbReference>
<proteinExistence type="inferred from homology"/>
<evidence type="ECO:0000256" key="3">
    <source>
        <dbReference type="ARBA" id="ARBA00023602"/>
    </source>
</evidence>
<evidence type="ECO:0000256" key="2">
    <source>
        <dbReference type="ARBA" id="ARBA00022803"/>
    </source>
</evidence>
<evidence type="ECO:0000256" key="1">
    <source>
        <dbReference type="ARBA" id="ARBA00022737"/>
    </source>
</evidence>
<dbReference type="KEGG" id="clec:106662036"/>
<dbReference type="GO" id="GO:0005829">
    <property type="term" value="C:cytosol"/>
    <property type="evidence" value="ECO:0007669"/>
    <property type="project" value="TreeGrafter"/>
</dbReference>
<dbReference type="OrthoDB" id="420195at2759"/>
<evidence type="ECO:0000313" key="5">
    <source>
        <dbReference type="EnsemblMetazoa" id="XP_014241326.1"/>
    </source>
</evidence>
<gene>
    <name evidence="5" type="primary">106662036</name>
</gene>
<feature type="domain" description="Cns1/TTC4 wheel" evidence="4">
    <location>
        <begin position="345"/>
        <end position="450"/>
    </location>
</feature>
<dbReference type="PANTHER" id="PTHR46035">
    <property type="entry name" value="TETRATRICOPEPTIDE REPEAT PROTEIN 4"/>
    <property type="match status" value="1"/>
</dbReference>
<dbReference type="OMA" id="WRAAQCA"/>
<dbReference type="Gene3D" id="1.25.40.10">
    <property type="entry name" value="Tetratricopeptide repeat domain"/>
    <property type="match status" value="1"/>
</dbReference>